<reference evidence="7" key="3">
    <citation type="submission" date="2023-05" db="EMBL/GenBank/DDBJ databases">
        <authorList>
            <person name="Smith C.H."/>
        </authorList>
    </citation>
    <scope>NUCLEOTIDE SEQUENCE</scope>
    <source>
        <strain evidence="7">CHS0354</strain>
        <tissue evidence="7">Mantle</tissue>
    </source>
</reference>
<reference evidence="7" key="2">
    <citation type="journal article" date="2021" name="Genome Biol. Evol.">
        <title>Developing a high-quality reference genome for a parasitic bivalve with doubly uniparental inheritance (Bivalvia: Unionida).</title>
        <authorList>
            <person name="Smith C.H."/>
        </authorList>
    </citation>
    <scope>NUCLEOTIDE SEQUENCE</scope>
    <source>
        <strain evidence="7">CHS0354</strain>
        <tissue evidence="7">Mantle</tissue>
    </source>
</reference>
<dbReference type="InterPro" id="IPR001828">
    <property type="entry name" value="ANF_lig-bd_rcpt"/>
</dbReference>
<dbReference type="Gene3D" id="3.40.50.2300">
    <property type="match status" value="1"/>
</dbReference>
<sequence length="284" mass="32381">MWICILAFTFTFMCRCKGSIKEENVSRIITLATLIPDDELRLFSIRRVEPAMEIAIETVKKEAILNASTDLVLKFRDSKCDIADGINEAINFYVEKYSQNHELHVIFGPCCDYTAAPVARQVRYWNIPMITPGAMARDFALLKSNVFSHLTRVGPNFNSLVNFVVSLLDFYKWGKVNLIYEPEGHTEILKRYCHIAVDGLHYGLRSQANIQRLEQIYYKFENVTEALQNLPKWIGRSTANTLNINGNKTLEIPRLRLLSISNCIGKLIFQTPTRSTPPTSGIVN</sequence>
<dbReference type="Proteomes" id="UP001195483">
    <property type="component" value="Unassembled WGS sequence"/>
</dbReference>
<dbReference type="SUPFAM" id="SSF53822">
    <property type="entry name" value="Periplasmic binding protein-like I"/>
    <property type="match status" value="1"/>
</dbReference>
<protein>
    <recommendedName>
        <fullName evidence="6">Receptor ligand binding region domain-containing protein</fullName>
    </recommendedName>
</protein>
<comment type="caution">
    <text evidence="7">The sequence shown here is derived from an EMBL/GenBank/DDBJ whole genome shotgun (WGS) entry which is preliminary data.</text>
</comment>
<dbReference type="PANTHER" id="PTHR44755:SF11">
    <property type="entry name" value="ATRIAL NATRIURETIC PEPTIDE RECEPTOR 3 ISOFORM X1"/>
    <property type="match status" value="1"/>
</dbReference>
<evidence type="ECO:0000256" key="4">
    <source>
        <dbReference type="ARBA" id="ARBA00023136"/>
    </source>
</evidence>
<dbReference type="GO" id="GO:0007165">
    <property type="term" value="P:signal transduction"/>
    <property type="evidence" value="ECO:0007669"/>
    <property type="project" value="TreeGrafter"/>
</dbReference>
<dbReference type="InterPro" id="IPR028082">
    <property type="entry name" value="Peripla_BP_I"/>
</dbReference>
<evidence type="ECO:0000256" key="1">
    <source>
        <dbReference type="ARBA" id="ARBA00004370"/>
    </source>
</evidence>
<dbReference type="InterPro" id="IPR052612">
    <property type="entry name" value="ANP_Clearance_Receptor"/>
</dbReference>
<accession>A0AAE0W2M1</accession>
<keyword evidence="2" id="KW-0812">Transmembrane</keyword>
<keyword evidence="5" id="KW-0732">Signal</keyword>
<gene>
    <name evidence="7" type="ORF">CHS0354_042379</name>
</gene>
<dbReference type="AlphaFoldDB" id="A0AAE0W2M1"/>
<dbReference type="PANTHER" id="PTHR44755">
    <property type="entry name" value="NATRIURETIC PEPTIDE RECEPTOR 3-RELATED"/>
    <property type="match status" value="1"/>
</dbReference>
<feature type="chain" id="PRO_5042118398" description="Receptor ligand binding region domain-containing protein" evidence="5">
    <location>
        <begin position="19"/>
        <end position="284"/>
    </location>
</feature>
<dbReference type="GO" id="GO:0017046">
    <property type="term" value="F:peptide hormone binding"/>
    <property type="evidence" value="ECO:0007669"/>
    <property type="project" value="TreeGrafter"/>
</dbReference>
<keyword evidence="4" id="KW-0472">Membrane</keyword>
<feature type="domain" description="Receptor ligand binding region" evidence="6">
    <location>
        <begin position="48"/>
        <end position="183"/>
    </location>
</feature>
<keyword evidence="3" id="KW-1133">Transmembrane helix</keyword>
<evidence type="ECO:0000259" key="6">
    <source>
        <dbReference type="Pfam" id="PF01094"/>
    </source>
</evidence>
<keyword evidence="8" id="KW-1185">Reference proteome</keyword>
<organism evidence="7 8">
    <name type="scientific">Potamilus streckersoni</name>
    <dbReference type="NCBI Taxonomy" id="2493646"/>
    <lineage>
        <taxon>Eukaryota</taxon>
        <taxon>Metazoa</taxon>
        <taxon>Spiralia</taxon>
        <taxon>Lophotrochozoa</taxon>
        <taxon>Mollusca</taxon>
        <taxon>Bivalvia</taxon>
        <taxon>Autobranchia</taxon>
        <taxon>Heteroconchia</taxon>
        <taxon>Palaeoheterodonta</taxon>
        <taxon>Unionida</taxon>
        <taxon>Unionoidea</taxon>
        <taxon>Unionidae</taxon>
        <taxon>Ambleminae</taxon>
        <taxon>Lampsilini</taxon>
        <taxon>Potamilus</taxon>
    </lineage>
</organism>
<evidence type="ECO:0000313" key="7">
    <source>
        <dbReference type="EMBL" id="KAK3598020.1"/>
    </source>
</evidence>
<evidence type="ECO:0000256" key="5">
    <source>
        <dbReference type="SAM" id="SignalP"/>
    </source>
</evidence>
<proteinExistence type="predicted"/>
<evidence type="ECO:0000313" key="8">
    <source>
        <dbReference type="Proteomes" id="UP001195483"/>
    </source>
</evidence>
<feature type="signal peptide" evidence="5">
    <location>
        <begin position="1"/>
        <end position="18"/>
    </location>
</feature>
<dbReference type="GO" id="GO:0016020">
    <property type="term" value="C:membrane"/>
    <property type="evidence" value="ECO:0007669"/>
    <property type="project" value="UniProtKB-SubCell"/>
</dbReference>
<dbReference type="EMBL" id="JAEAOA010002354">
    <property type="protein sequence ID" value="KAK3598020.1"/>
    <property type="molecule type" value="Genomic_DNA"/>
</dbReference>
<comment type="subcellular location">
    <subcellularLocation>
        <location evidence="1">Membrane</location>
    </subcellularLocation>
</comment>
<evidence type="ECO:0000256" key="3">
    <source>
        <dbReference type="ARBA" id="ARBA00022989"/>
    </source>
</evidence>
<dbReference type="Pfam" id="PF01094">
    <property type="entry name" value="ANF_receptor"/>
    <property type="match status" value="1"/>
</dbReference>
<name>A0AAE0W2M1_9BIVA</name>
<reference evidence="7" key="1">
    <citation type="journal article" date="2021" name="Genome Biol. Evol.">
        <title>A High-Quality Reference Genome for a Parasitic Bivalve with Doubly Uniparental Inheritance (Bivalvia: Unionida).</title>
        <authorList>
            <person name="Smith C.H."/>
        </authorList>
    </citation>
    <scope>NUCLEOTIDE SEQUENCE</scope>
    <source>
        <strain evidence="7">CHS0354</strain>
    </source>
</reference>
<dbReference type="GO" id="GO:0038023">
    <property type="term" value="F:signaling receptor activity"/>
    <property type="evidence" value="ECO:0007669"/>
    <property type="project" value="TreeGrafter"/>
</dbReference>
<evidence type="ECO:0000256" key="2">
    <source>
        <dbReference type="ARBA" id="ARBA00022692"/>
    </source>
</evidence>